<gene>
    <name evidence="3" type="ORF">FRY97_01340</name>
</gene>
<comment type="caution">
    <text evidence="3">The sequence shown here is derived from an EMBL/GenBank/DDBJ whole genome shotgun (WGS) entry which is preliminary data.</text>
</comment>
<dbReference type="AlphaFoldDB" id="A0A5C6S651"/>
<dbReference type="InterPro" id="IPR046863">
    <property type="entry name" value="MbnP-like_dom"/>
</dbReference>
<name>A0A5C6S651_9BACT</name>
<dbReference type="RefSeq" id="WP_147165613.1">
    <property type="nucleotide sequence ID" value="NZ_VOOR01000002.1"/>
</dbReference>
<evidence type="ECO:0000259" key="2">
    <source>
        <dbReference type="Pfam" id="PF20243"/>
    </source>
</evidence>
<keyword evidence="1" id="KW-0732">Signal</keyword>
<proteinExistence type="predicted"/>
<feature type="domain" description="Copper-binding protein MbnP-like" evidence="2">
    <location>
        <begin position="58"/>
        <end position="269"/>
    </location>
</feature>
<keyword evidence="4" id="KW-1185">Reference proteome</keyword>
<dbReference type="Pfam" id="PF20243">
    <property type="entry name" value="MbnP"/>
    <property type="match status" value="1"/>
</dbReference>
<sequence length="296" mass="32049">MSASNAITTSRLAAALALLALAFGTGCYEPETGCLDVEAVNYSFSADEADPATCTYPELRLQFQHLYSEADTVLPFRLNDGIYTDMNGQPFRVGAFTFYVSELRLLKPDGSGLIVEDRLDIYVNGPNGQILKRNIEDNFALASPATASAIEMGTLRSSGTLSGISFKIGIDGQTNLAIADSIPLAHPLGVTDTLLYFGQDSGYVYQYIELFRDTTAADTLPVALRIGTFDNLVTLQQDMMVEKVPGFHFRVLVNIDYSKWLSGIDVANDSPAALAQKIVANTAEAFTIAEIVLEDD</sequence>
<evidence type="ECO:0000256" key="1">
    <source>
        <dbReference type="SAM" id="SignalP"/>
    </source>
</evidence>
<reference evidence="3 4" key="1">
    <citation type="submission" date="2019-08" db="EMBL/GenBank/DDBJ databases">
        <title>Genome of Phaeodactylibacter luteus.</title>
        <authorList>
            <person name="Bowman J.P."/>
        </authorList>
    </citation>
    <scope>NUCLEOTIDE SEQUENCE [LARGE SCALE GENOMIC DNA]</scope>
    <source>
        <strain evidence="3 4">KCTC 42180</strain>
    </source>
</reference>
<accession>A0A5C6S651</accession>
<feature type="chain" id="PRO_5022819085" description="Copper-binding protein MbnP-like domain-containing protein" evidence="1">
    <location>
        <begin position="23"/>
        <end position="296"/>
    </location>
</feature>
<dbReference type="OrthoDB" id="1494380at2"/>
<evidence type="ECO:0000313" key="4">
    <source>
        <dbReference type="Proteomes" id="UP000321580"/>
    </source>
</evidence>
<dbReference type="Proteomes" id="UP000321580">
    <property type="component" value="Unassembled WGS sequence"/>
</dbReference>
<feature type="signal peptide" evidence="1">
    <location>
        <begin position="1"/>
        <end position="22"/>
    </location>
</feature>
<dbReference type="EMBL" id="VOOR01000002">
    <property type="protein sequence ID" value="TXB69481.1"/>
    <property type="molecule type" value="Genomic_DNA"/>
</dbReference>
<organism evidence="3 4">
    <name type="scientific">Phaeodactylibacter luteus</name>
    <dbReference type="NCBI Taxonomy" id="1564516"/>
    <lineage>
        <taxon>Bacteria</taxon>
        <taxon>Pseudomonadati</taxon>
        <taxon>Bacteroidota</taxon>
        <taxon>Saprospiria</taxon>
        <taxon>Saprospirales</taxon>
        <taxon>Haliscomenobacteraceae</taxon>
        <taxon>Phaeodactylibacter</taxon>
    </lineage>
</organism>
<evidence type="ECO:0000313" key="3">
    <source>
        <dbReference type="EMBL" id="TXB69481.1"/>
    </source>
</evidence>
<protein>
    <recommendedName>
        <fullName evidence="2">Copper-binding protein MbnP-like domain-containing protein</fullName>
    </recommendedName>
</protein>